<organism evidence="16 17">
    <name type="scientific">Alkaliphilus peptidifermentans DSM 18978</name>
    <dbReference type="NCBI Taxonomy" id="1120976"/>
    <lineage>
        <taxon>Bacteria</taxon>
        <taxon>Bacillati</taxon>
        <taxon>Bacillota</taxon>
        <taxon>Clostridia</taxon>
        <taxon>Peptostreptococcales</taxon>
        <taxon>Natronincolaceae</taxon>
        <taxon>Alkaliphilus</taxon>
    </lineage>
</organism>
<dbReference type="UniPathway" id="UPA00277">
    <property type="reaction ID" value="UER00407"/>
</dbReference>
<keyword evidence="10 14" id="KW-0067">ATP-binding</keyword>
<dbReference type="EMBL" id="FMUS01000003">
    <property type="protein sequence ID" value="SCY05702.1"/>
    <property type="molecule type" value="Genomic_DNA"/>
</dbReference>
<keyword evidence="11" id="KW-0511">Multifunctional enzyme</keyword>
<comment type="catalytic activity">
    <reaction evidence="13 14">
        <text>FMN + ATP + H(+) = FAD + diphosphate</text>
        <dbReference type="Rhea" id="RHEA:17237"/>
        <dbReference type="ChEBI" id="CHEBI:15378"/>
        <dbReference type="ChEBI" id="CHEBI:30616"/>
        <dbReference type="ChEBI" id="CHEBI:33019"/>
        <dbReference type="ChEBI" id="CHEBI:57692"/>
        <dbReference type="ChEBI" id="CHEBI:58210"/>
        <dbReference type="EC" id="2.7.7.2"/>
    </reaction>
</comment>
<dbReference type="SUPFAM" id="SSF82114">
    <property type="entry name" value="Riboflavin kinase-like"/>
    <property type="match status" value="1"/>
</dbReference>
<evidence type="ECO:0000256" key="9">
    <source>
        <dbReference type="ARBA" id="ARBA00022827"/>
    </source>
</evidence>
<reference evidence="16 17" key="1">
    <citation type="submission" date="2016-10" db="EMBL/GenBank/DDBJ databases">
        <authorList>
            <person name="de Groot N.N."/>
        </authorList>
    </citation>
    <scope>NUCLEOTIDE SEQUENCE [LARGE SCALE GENOMIC DNA]</scope>
    <source>
        <strain evidence="16 17">DSM 18978</strain>
    </source>
</reference>
<dbReference type="Proteomes" id="UP000198636">
    <property type="component" value="Unassembled WGS sequence"/>
</dbReference>
<dbReference type="InterPro" id="IPR023468">
    <property type="entry name" value="Riboflavin_kinase"/>
</dbReference>
<dbReference type="AlphaFoldDB" id="A0A1G5CTH4"/>
<dbReference type="GO" id="GO:0005524">
    <property type="term" value="F:ATP binding"/>
    <property type="evidence" value="ECO:0007669"/>
    <property type="project" value="UniProtKB-UniRule"/>
</dbReference>
<keyword evidence="7 14" id="KW-0547">Nucleotide-binding</keyword>
<evidence type="ECO:0000256" key="8">
    <source>
        <dbReference type="ARBA" id="ARBA00022777"/>
    </source>
</evidence>
<name>A0A1G5CTH4_9FIRM</name>
<keyword evidence="8 14" id="KW-0418">Kinase</keyword>
<dbReference type="PIRSF" id="PIRSF004491">
    <property type="entry name" value="FAD_Synth"/>
    <property type="match status" value="1"/>
</dbReference>
<evidence type="ECO:0000256" key="12">
    <source>
        <dbReference type="ARBA" id="ARBA00047880"/>
    </source>
</evidence>
<keyword evidence="5 14" id="KW-0808">Transferase</keyword>
<evidence type="ECO:0000256" key="4">
    <source>
        <dbReference type="ARBA" id="ARBA00022643"/>
    </source>
</evidence>
<gene>
    <name evidence="16" type="ORF">SAMN03080606_00761</name>
</gene>
<dbReference type="Pfam" id="PF01687">
    <property type="entry name" value="Flavokinase"/>
    <property type="match status" value="1"/>
</dbReference>
<comment type="pathway">
    <text evidence="2 14">Cofactor biosynthesis; FMN biosynthesis; FMN from riboflavin (ATP route): step 1/1.</text>
</comment>
<protein>
    <recommendedName>
        <fullName evidence="14">Riboflavin biosynthesis protein</fullName>
    </recommendedName>
    <domain>
        <recommendedName>
            <fullName evidence="14">Riboflavin kinase</fullName>
            <ecNumber evidence="14">2.7.1.26</ecNumber>
        </recommendedName>
        <alternativeName>
            <fullName evidence="14">Flavokinase</fullName>
        </alternativeName>
    </domain>
    <domain>
        <recommendedName>
            <fullName evidence="14">FMN adenylyltransferase</fullName>
            <ecNumber evidence="14">2.7.7.2</ecNumber>
        </recommendedName>
        <alternativeName>
            <fullName evidence="14">FAD pyrophosphorylase</fullName>
        </alternativeName>
        <alternativeName>
            <fullName evidence="14">FAD synthase</fullName>
        </alternativeName>
    </domain>
</protein>
<dbReference type="OrthoDB" id="9803667at2"/>
<keyword evidence="4 14" id="KW-0288">FMN</keyword>
<keyword evidence="6 14" id="KW-0548">Nucleotidyltransferase</keyword>
<dbReference type="EC" id="2.7.1.26" evidence="14"/>
<dbReference type="STRING" id="1120976.SAMN03080606_00761"/>
<keyword evidence="3 14" id="KW-0285">Flavoprotein</keyword>
<dbReference type="Gene3D" id="3.40.50.620">
    <property type="entry name" value="HUPs"/>
    <property type="match status" value="1"/>
</dbReference>
<comment type="catalytic activity">
    <reaction evidence="12 14">
        <text>riboflavin + ATP = FMN + ADP + H(+)</text>
        <dbReference type="Rhea" id="RHEA:14357"/>
        <dbReference type="ChEBI" id="CHEBI:15378"/>
        <dbReference type="ChEBI" id="CHEBI:30616"/>
        <dbReference type="ChEBI" id="CHEBI:57986"/>
        <dbReference type="ChEBI" id="CHEBI:58210"/>
        <dbReference type="ChEBI" id="CHEBI:456216"/>
        <dbReference type="EC" id="2.7.1.26"/>
    </reaction>
</comment>
<dbReference type="GO" id="GO:0009231">
    <property type="term" value="P:riboflavin biosynthetic process"/>
    <property type="evidence" value="ECO:0007669"/>
    <property type="project" value="InterPro"/>
</dbReference>
<sequence>MNYIQGKDFKMKNTCIAFGNFDGLHRGHQAVIQKLIKQENKELTSILLNLEYMPDDLNNSLKEIYTTEEKLEILNQNSPKIMISYPFCKETKLMEPEEFVKKILVDKLDAKVIVVGKNCKFGRSQAGNIETLKALSSKYGYQLVPCEEVKLKGETITTKWLRSEIVNGELEIANELLGHSFSFWGKIVHGKALGRTVGMPTANLGVHENKLIPRHGVYATLSEIDGELFQGLTNIGLRPSVDNHGYVTIETFLLDFSRQIYDKEIKLELHNYIRDVKKFDNLDEVKYQVEKDILQIKECLNEKDKLMMA</sequence>
<keyword evidence="9 14" id="KW-0274">FAD</keyword>
<dbReference type="UniPathway" id="UPA00276">
    <property type="reaction ID" value="UER00406"/>
</dbReference>
<evidence type="ECO:0000313" key="16">
    <source>
        <dbReference type="EMBL" id="SCY05702.1"/>
    </source>
</evidence>
<evidence type="ECO:0000313" key="17">
    <source>
        <dbReference type="Proteomes" id="UP000198636"/>
    </source>
</evidence>
<dbReference type="GO" id="GO:0008531">
    <property type="term" value="F:riboflavin kinase activity"/>
    <property type="evidence" value="ECO:0007669"/>
    <property type="project" value="UniProtKB-UniRule"/>
</dbReference>
<evidence type="ECO:0000256" key="5">
    <source>
        <dbReference type="ARBA" id="ARBA00022679"/>
    </source>
</evidence>
<evidence type="ECO:0000256" key="10">
    <source>
        <dbReference type="ARBA" id="ARBA00022840"/>
    </source>
</evidence>
<dbReference type="InterPro" id="IPR014729">
    <property type="entry name" value="Rossmann-like_a/b/a_fold"/>
</dbReference>
<accession>A0A1G5CTH4</accession>
<dbReference type="CDD" id="cd02064">
    <property type="entry name" value="FAD_synthetase_N"/>
    <property type="match status" value="1"/>
</dbReference>
<dbReference type="InterPro" id="IPR015864">
    <property type="entry name" value="FAD_synthase"/>
</dbReference>
<dbReference type="Pfam" id="PF06574">
    <property type="entry name" value="FAD_syn"/>
    <property type="match status" value="1"/>
</dbReference>
<dbReference type="InterPro" id="IPR002606">
    <property type="entry name" value="Riboflavin_kinase_bac"/>
</dbReference>
<proteinExistence type="inferred from homology"/>
<comment type="pathway">
    <text evidence="1 14">Cofactor biosynthesis; FAD biosynthesis; FAD from FMN: step 1/1.</text>
</comment>
<keyword evidence="17" id="KW-1185">Reference proteome</keyword>
<dbReference type="SMART" id="SM00904">
    <property type="entry name" value="Flavokinase"/>
    <property type="match status" value="1"/>
</dbReference>
<dbReference type="InterPro" id="IPR023465">
    <property type="entry name" value="Riboflavin_kinase_dom_sf"/>
</dbReference>
<evidence type="ECO:0000256" key="7">
    <source>
        <dbReference type="ARBA" id="ARBA00022741"/>
    </source>
</evidence>
<comment type="similarity">
    <text evidence="14">Belongs to the ribF family.</text>
</comment>
<evidence type="ECO:0000256" key="11">
    <source>
        <dbReference type="ARBA" id="ARBA00023268"/>
    </source>
</evidence>
<dbReference type="GO" id="GO:0006747">
    <property type="term" value="P:FAD biosynthetic process"/>
    <property type="evidence" value="ECO:0007669"/>
    <property type="project" value="UniProtKB-UniRule"/>
</dbReference>
<dbReference type="Gene3D" id="2.40.30.30">
    <property type="entry name" value="Riboflavin kinase-like"/>
    <property type="match status" value="1"/>
</dbReference>
<dbReference type="InterPro" id="IPR015865">
    <property type="entry name" value="Riboflavin_kinase_bac/euk"/>
</dbReference>
<dbReference type="PANTHER" id="PTHR22749:SF6">
    <property type="entry name" value="RIBOFLAVIN KINASE"/>
    <property type="match status" value="1"/>
</dbReference>
<evidence type="ECO:0000256" key="1">
    <source>
        <dbReference type="ARBA" id="ARBA00004726"/>
    </source>
</evidence>
<dbReference type="GO" id="GO:0003919">
    <property type="term" value="F:FMN adenylyltransferase activity"/>
    <property type="evidence" value="ECO:0007669"/>
    <property type="project" value="UniProtKB-UniRule"/>
</dbReference>
<evidence type="ECO:0000256" key="14">
    <source>
        <dbReference type="PIRNR" id="PIRNR004491"/>
    </source>
</evidence>
<dbReference type="NCBIfam" id="NF004162">
    <property type="entry name" value="PRK05627.1-5"/>
    <property type="match status" value="1"/>
</dbReference>
<evidence type="ECO:0000256" key="2">
    <source>
        <dbReference type="ARBA" id="ARBA00005201"/>
    </source>
</evidence>
<dbReference type="PANTHER" id="PTHR22749">
    <property type="entry name" value="RIBOFLAVIN KINASE/FMN ADENYLYLTRANSFERASE"/>
    <property type="match status" value="1"/>
</dbReference>
<evidence type="ECO:0000256" key="13">
    <source>
        <dbReference type="ARBA" id="ARBA00049494"/>
    </source>
</evidence>
<dbReference type="GO" id="GO:0009398">
    <property type="term" value="P:FMN biosynthetic process"/>
    <property type="evidence" value="ECO:0007669"/>
    <property type="project" value="UniProtKB-UniRule"/>
</dbReference>
<evidence type="ECO:0000256" key="3">
    <source>
        <dbReference type="ARBA" id="ARBA00022630"/>
    </source>
</evidence>
<feature type="domain" description="Riboflavin kinase" evidence="15">
    <location>
        <begin position="176"/>
        <end position="301"/>
    </location>
</feature>
<evidence type="ECO:0000256" key="6">
    <source>
        <dbReference type="ARBA" id="ARBA00022695"/>
    </source>
</evidence>
<evidence type="ECO:0000259" key="15">
    <source>
        <dbReference type="SMART" id="SM00904"/>
    </source>
</evidence>
<dbReference type="EC" id="2.7.7.2" evidence="14"/>
<dbReference type="SUPFAM" id="SSF52374">
    <property type="entry name" value="Nucleotidylyl transferase"/>
    <property type="match status" value="1"/>
</dbReference>
<dbReference type="RefSeq" id="WP_091540138.1">
    <property type="nucleotide sequence ID" value="NZ_FMUS01000003.1"/>
</dbReference>
<dbReference type="NCBIfam" id="TIGR00083">
    <property type="entry name" value="ribF"/>
    <property type="match status" value="1"/>
</dbReference>